<dbReference type="EC" id="2.7.1.148" evidence="2 10"/>
<name>A0A4R0PAU5_9HYPH</name>
<keyword evidence="8 10" id="KW-0414">Isoprene biosynthesis</keyword>
<evidence type="ECO:0000256" key="7">
    <source>
        <dbReference type="ARBA" id="ARBA00022840"/>
    </source>
</evidence>
<dbReference type="NCBIfam" id="NF011202">
    <property type="entry name" value="PRK14608.1"/>
    <property type="match status" value="1"/>
</dbReference>
<comment type="function">
    <text evidence="10">Catalyzes the phosphorylation of the position 2 hydroxy group of 4-diphosphocytidyl-2C-methyl-D-erythritol.</text>
</comment>
<feature type="active site" evidence="10">
    <location>
        <position position="10"/>
    </location>
</feature>
<evidence type="ECO:0000256" key="2">
    <source>
        <dbReference type="ARBA" id="ARBA00012052"/>
    </source>
</evidence>
<dbReference type="NCBIfam" id="TIGR00154">
    <property type="entry name" value="ispE"/>
    <property type="match status" value="1"/>
</dbReference>
<keyword evidence="4 10" id="KW-0808">Transferase</keyword>
<keyword evidence="7 10" id="KW-0067">ATP-binding</keyword>
<sequence length="300" mass="31896">MSTVFFAPAKVNLALHVTGQRDDGYHLIETLVVFADIGDRVSVTSSLRDSFEIVGPRASALAYEDPAENLVIGARDLLRHELESVGRASTPVSIVLEKHLPTGSGMGGGSADAAATLKALAQLWTGDDLSANLNEASVTLGADVPMCLLGRPLIATGIGERVKPLALLPAFAMVLVNPGVHSSTPTVFKALKTRTNAPLSLKHMPSSTDTPEWIAWLQANTRNDLQTPANDLTPKITDVIDAIEATEPLLTRMTGSGATCFGIFKNRAEADLAAHRLLRVHPDWWITAATTAASPQKENP</sequence>
<gene>
    <name evidence="10" type="primary">ispE</name>
    <name evidence="13" type="ORF">E0D97_13160</name>
</gene>
<dbReference type="PIRSF" id="PIRSF010376">
    <property type="entry name" value="IspE"/>
    <property type="match status" value="1"/>
</dbReference>
<feature type="active site" evidence="10">
    <location>
        <position position="143"/>
    </location>
</feature>
<dbReference type="GO" id="GO:0016114">
    <property type="term" value="P:terpenoid biosynthetic process"/>
    <property type="evidence" value="ECO:0007669"/>
    <property type="project" value="UniProtKB-UniRule"/>
</dbReference>
<reference evidence="13 14" key="1">
    <citation type="journal article" date="2015" name="Antonie Van Leeuwenhoek">
        <title>Oricola cellulosilytica gen. nov., sp. nov., a cellulose-degrading bacterium of the family Phyllobacteriaceae isolated from surface seashore water, and emended descriptions of Mesorhizobium loti and Phyllobacterium myrsinacearum.</title>
        <authorList>
            <person name="Hameed A."/>
            <person name="Shahina M."/>
            <person name="Lai W.A."/>
            <person name="Lin S.Y."/>
            <person name="Young L.S."/>
            <person name="Liu Y.C."/>
            <person name="Hsu Y.H."/>
            <person name="Young C.C."/>
        </authorList>
    </citation>
    <scope>NUCLEOTIDE SEQUENCE [LARGE SCALE GENOMIC DNA]</scope>
    <source>
        <strain evidence="13 14">KCTC 52183</strain>
    </source>
</reference>
<comment type="similarity">
    <text evidence="1 10">Belongs to the GHMP kinase family. IspE subfamily.</text>
</comment>
<evidence type="ECO:0000259" key="12">
    <source>
        <dbReference type="Pfam" id="PF08544"/>
    </source>
</evidence>
<dbReference type="PANTHER" id="PTHR43527">
    <property type="entry name" value="4-DIPHOSPHOCYTIDYL-2-C-METHYL-D-ERYTHRITOL KINASE, CHLOROPLASTIC"/>
    <property type="match status" value="1"/>
</dbReference>
<dbReference type="InterPro" id="IPR014721">
    <property type="entry name" value="Ribsml_uS5_D2-typ_fold_subgr"/>
</dbReference>
<dbReference type="HAMAP" id="MF_00061">
    <property type="entry name" value="IspE"/>
    <property type="match status" value="1"/>
</dbReference>
<dbReference type="PANTHER" id="PTHR43527:SF2">
    <property type="entry name" value="4-DIPHOSPHOCYTIDYL-2-C-METHYL-D-ERYTHRITOL KINASE, CHLOROPLASTIC"/>
    <property type="match status" value="1"/>
</dbReference>
<dbReference type="GO" id="GO:0019288">
    <property type="term" value="P:isopentenyl diphosphate biosynthetic process, methylerythritol 4-phosphate pathway"/>
    <property type="evidence" value="ECO:0007669"/>
    <property type="project" value="UniProtKB-UniRule"/>
</dbReference>
<dbReference type="GO" id="GO:0005524">
    <property type="term" value="F:ATP binding"/>
    <property type="evidence" value="ECO:0007669"/>
    <property type="project" value="UniProtKB-UniRule"/>
</dbReference>
<dbReference type="Gene3D" id="3.30.230.10">
    <property type="match status" value="1"/>
</dbReference>
<evidence type="ECO:0000256" key="5">
    <source>
        <dbReference type="ARBA" id="ARBA00022741"/>
    </source>
</evidence>
<dbReference type="InterPro" id="IPR013750">
    <property type="entry name" value="GHMP_kinase_C_dom"/>
</dbReference>
<keyword evidence="14" id="KW-1185">Reference proteome</keyword>
<comment type="caution">
    <text evidence="13">The sequence shown here is derived from an EMBL/GenBank/DDBJ whole genome shotgun (WGS) entry which is preliminary data.</text>
</comment>
<dbReference type="UniPathway" id="UPA00056">
    <property type="reaction ID" value="UER00094"/>
</dbReference>
<evidence type="ECO:0000313" key="14">
    <source>
        <dbReference type="Proteomes" id="UP000291301"/>
    </source>
</evidence>
<evidence type="ECO:0000256" key="8">
    <source>
        <dbReference type="ARBA" id="ARBA00023229"/>
    </source>
</evidence>
<comment type="catalytic activity">
    <reaction evidence="10">
        <text>4-CDP-2-C-methyl-D-erythritol + ATP = 4-CDP-2-C-methyl-D-erythritol 2-phosphate + ADP + H(+)</text>
        <dbReference type="Rhea" id="RHEA:18437"/>
        <dbReference type="ChEBI" id="CHEBI:15378"/>
        <dbReference type="ChEBI" id="CHEBI:30616"/>
        <dbReference type="ChEBI" id="CHEBI:57823"/>
        <dbReference type="ChEBI" id="CHEBI:57919"/>
        <dbReference type="ChEBI" id="CHEBI:456216"/>
        <dbReference type="EC" id="2.7.1.148"/>
    </reaction>
</comment>
<dbReference type="Gene3D" id="3.30.70.890">
    <property type="entry name" value="GHMP kinase, C-terminal domain"/>
    <property type="match status" value="1"/>
</dbReference>
<evidence type="ECO:0000313" key="13">
    <source>
        <dbReference type="EMBL" id="TCD13425.1"/>
    </source>
</evidence>
<dbReference type="Pfam" id="PF08544">
    <property type="entry name" value="GHMP_kinases_C"/>
    <property type="match status" value="1"/>
</dbReference>
<dbReference type="Pfam" id="PF00288">
    <property type="entry name" value="GHMP_kinases_N"/>
    <property type="match status" value="1"/>
</dbReference>
<dbReference type="SUPFAM" id="SSF55060">
    <property type="entry name" value="GHMP Kinase, C-terminal domain"/>
    <property type="match status" value="1"/>
</dbReference>
<dbReference type="EMBL" id="SJST01000005">
    <property type="protein sequence ID" value="TCD13425.1"/>
    <property type="molecule type" value="Genomic_DNA"/>
</dbReference>
<comment type="pathway">
    <text evidence="10">Isoprenoid biosynthesis; isopentenyl diphosphate biosynthesis via DXP pathway; isopentenyl diphosphate from 1-deoxy-D-xylulose 5-phosphate: step 3/6.</text>
</comment>
<evidence type="ECO:0000256" key="3">
    <source>
        <dbReference type="ARBA" id="ARBA00017473"/>
    </source>
</evidence>
<dbReference type="InterPro" id="IPR036554">
    <property type="entry name" value="GHMP_kinase_C_sf"/>
</dbReference>
<dbReference type="SUPFAM" id="SSF54211">
    <property type="entry name" value="Ribosomal protein S5 domain 2-like"/>
    <property type="match status" value="1"/>
</dbReference>
<evidence type="ECO:0000256" key="1">
    <source>
        <dbReference type="ARBA" id="ARBA00009684"/>
    </source>
</evidence>
<dbReference type="GO" id="GO:0050515">
    <property type="term" value="F:4-(cytidine 5'-diphospho)-2-C-methyl-D-erythritol kinase activity"/>
    <property type="evidence" value="ECO:0007669"/>
    <property type="project" value="UniProtKB-UniRule"/>
</dbReference>
<dbReference type="InterPro" id="IPR006204">
    <property type="entry name" value="GHMP_kinase_N_dom"/>
</dbReference>
<dbReference type="RefSeq" id="WP_131569660.1">
    <property type="nucleotide sequence ID" value="NZ_JAINFK010000006.1"/>
</dbReference>
<accession>A0A4R0PAU5</accession>
<evidence type="ECO:0000256" key="10">
    <source>
        <dbReference type="HAMAP-Rule" id="MF_00061"/>
    </source>
</evidence>
<dbReference type="AlphaFoldDB" id="A0A4R0PAU5"/>
<proteinExistence type="inferred from homology"/>
<dbReference type="Proteomes" id="UP000291301">
    <property type="component" value="Unassembled WGS sequence"/>
</dbReference>
<protein>
    <recommendedName>
        <fullName evidence="3 10">4-diphosphocytidyl-2-C-methyl-D-erythritol kinase</fullName>
        <shortName evidence="10">CMK</shortName>
        <ecNumber evidence="2 10">2.7.1.148</ecNumber>
    </recommendedName>
    <alternativeName>
        <fullName evidence="9 10">4-(cytidine-5'-diphospho)-2-C-methyl-D-erythritol kinase</fullName>
    </alternativeName>
</protein>
<organism evidence="13 14">
    <name type="scientific">Oricola cellulosilytica</name>
    <dbReference type="NCBI Taxonomy" id="1429082"/>
    <lineage>
        <taxon>Bacteria</taxon>
        <taxon>Pseudomonadati</taxon>
        <taxon>Pseudomonadota</taxon>
        <taxon>Alphaproteobacteria</taxon>
        <taxon>Hyphomicrobiales</taxon>
        <taxon>Ahrensiaceae</taxon>
        <taxon>Oricola</taxon>
    </lineage>
</organism>
<dbReference type="InterPro" id="IPR020568">
    <property type="entry name" value="Ribosomal_Su5_D2-typ_SF"/>
</dbReference>
<keyword evidence="5 10" id="KW-0547">Nucleotide-binding</keyword>
<feature type="domain" description="GHMP kinase C-terminal" evidence="12">
    <location>
        <begin position="211"/>
        <end position="279"/>
    </location>
</feature>
<feature type="binding site" evidence="10">
    <location>
        <begin position="101"/>
        <end position="111"/>
    </location>
    <ligand>
        <name>ATP</name>
        <dbReference type="ChEBI" id="CHEBI:30616"/>
    </ligand>
</feature>
<evidence type="ECO:0000256" key="6">
    <source>
        <dbReference type="ARBA" id="ARBA00022777"/>
    </source>
</evidence>
<evidence type="ECO:0000259" key="11">
    <source>
        <dbReference type="Pfam" id="PF00288"/>
    </source>
</evidence>
<dbReference type="OrthoDB" id="9809438at2"/>
<feature type="domain" description="GHMP kinase N-terminal" evidence="11">
    <location>
        <begin position="69"/>
        <end position="150"/>
    </location>
</feature>
<dbReference type="InterPro" id="IPR004424">
    <property type="entry name" value="IspE"/>
</dbReference>
<keyword evidence="6 10" id="KW-0418">Kinase</keyword>
<evidence type="ECO:0000256" key="9">
    <source>
        <dbReference type="ARBA" id="ARBA00032554"/>
    </source>
</evidence>
<evidence type="ECO:0000256" key="4">
    <source>
        <dbReference type="ARBA" id="ARBA00022679"/>
    </source>
</evidence>